<dbReference type="EC" id="3.1.1.103" evidence="3"/>
<evidence type="ECO:0000313" key="3">
    <source>
        <dbReference type="EMBL" id="MDI5962916.1"/>
    </source>
</evidence>
<keyword evidence="3" id="KW-0378">Hydrolase</keyword>
<organism evidence="3 4">
    <name type="scientific">Streptantibioticus silvisoli</name>
    <dbReference type="NCBI Taxonomy" id="2705255"/>
    <lineage>
        <taxon>Bacteria</taxon>
        <taxon>Bacillati</taxon>
        <taxon>Actinomycetota</taxon>
        <taxon>Actinomycetes</taxon>
        <taxon>Kitasatosporales</taxon>
        <taxon>Streptomycetaceae</taxon>
        <taxon>Streptantibioticus</taxon>
    </lineage>
</organism>
<feature type="domain" description="Beta-lactamase-related" evidence="2">
    <location>
        <begin position="79"/>
        <end position="400"/>
    </location>
</feature>
<evidence type="ECO:0000256" key="1">
    <source>
        <dbReference type="SAM" id="SignalP"/>
    </source>
</evidence>
<dbReference type="PANTHER" id="PTHR46825">
    <property type="entry name" value="D-ALANYL-D-ALANINE-CARBOXYPEPTIDASE/ENDOPEPTIDASE AMPH"/>
    <property type="match status" value="1"/>
</dbReference>
<reference evidence="3 4" key="1">
    <citation type="submission" date="2023-05" db="EMBL/GenBank/DDBJ databases">
        <title>Streptantibioticus silvisoli sp. nov., acidotolerant actinomycetes 1 from pine litter.</title>
        <authorList>
            <person name="Swiecimska M."/>
            <person name="Golinska P."/>
            <person name="Sangal V."/>
            <person name="Wachnowicz B."/>
            <person name="Goodfellow M."/>
        </authorList>
    </citation>
    <scope>NUCLEOTIDE SEQUENCE [LARGE SCALE GENOMIC DNA]</scope>
    <source>
        <strain evidence="3 4">SL54</strain>
    </source>
</reference>
<dbReference type="InterPro" id="IPR001466">
    <property type="entry name" value="Beta-lactam-related"/>
</dbReference>
<dbReference type="Pfam" id="PF00144">
    <property type="entry name" value="Beta-lactamase"/>
    <property type="match status" value="1"/>
</dbReference>
<gene>
    <name evidence="3" type="ORF">POF43_009370</name>
</gene>
<evidence type="ECO:0000259" key="2">
    <source>
        <dbReference type="Pfam" id="PF00144"/>
    </source>
</evidence>
<proteinExistence type="predicted"/>
<dbReference type="Gene3D" id="3.40.710.10">
    <property type="entry name" value="DD-peptidase/beta-lactamase superfamily"/>
    <property type="match status" value="1"/>
</dbReference>
<dbReference type="SUPFAM" id="SSF56601">
    <property type="entry name" value="beta-lactamase/transpeptidase-like"/>
    <property type="match status" value="1"/>
</dbReference>
<dbReference type="PANTHER" id="PTHR46825:SF7">
    <property type="entry name" value="D-ALANYL-D-ALANINE CARBOXYPEPTIDASE"/>
    <property type="match status" value="1"/>
</dbReference>
<protein>
    <submittedName>
        <fullName evidence="3">Serine hydrolase domain-containing protein</fullName>
        <ecNumber evidence="3">3.1.1.103</ecNumber>
    </submittedName>
</protein>
<feature type="chain" id="PRO_5045489816" evidence="1">
    <location>
        <begin position="48"/>
        <end position="424"/>
    </location>
</feature>
<dbReference type="InterPro" id="IPR012338">
    <property type="entry name" value="Beta-lactam/transpept-like"/>
</dbReference>
<dbReference type="GO" id="GO:0016787">
    <property type="term" value="F:hydrolase activity"/>
    <property type="evidence" value="ECO:0007669"/>
    <property type="project" value="UniProtKB-KW"/>
</dbReference>
<keyword evidence="4" id="KW-1185">Reference proteome</keyword>
<evidence type="ECO:0000313" key="4">
    <source>
        <dbReference type="Proteomes" id="UP001156398"/>
    </source>
</evidence>
<dbReference type="Proteomes" id="UP001156398">
    <property type="component" value="Unassembled WGS sequence"/>
</dbReference>
<accession>A0ABT6W070</accession>
<name>A0ABT6W070_9ACTN</name>
<keyword evidence="1" id="KW-0732">Signal</keyword>
<sequence length="424" mass="44787">MAAKTRVNRVTGSAMRVRTAGKRTVVAAWVVALAASTLAAAPAGANAAASTGGGSRGGGYSAADLREDLAAVRAAGGGDINVVARLDRQGQAPLRARYGTAGLGSTAPVPWDPEFRTASTTKTFTAVVVLQLVAEHRLSLDDTVDHWLPGLVSGHGNDGRRITVRDLLQQTSGLYDYVDDPDIQDRMINHFDENRFDDTPPAQLVAIAMGHPPLFTPGGGRWAYSNTNYLLAAMIAEKASGGQSWQELVEHRVIAPLGLDHTYIPDADPYLVGPHERVTITGPDGKPLDLTDQSFQHTADSGVVSTPADLDTFFRALATGKLLPPAQWAEMRTTVPYDDLPVPPAGTQGGYGLGLRVLPLSCGGTYYMHEGDGLGVYGRPAVSADGRRAVTVAITTTTALIDQDKVNRAVETLTDHALCDEATS</sequence>
<comment type="caution">
    <text evidence="3">The sequence shown here is derived from an EMBL/GenBank/DDBJ whole genome shotgun (WGS) entry which is preliminary data.</text>
</comment>
<dbReference type="InterPro" id="IPR050491">
    <property type="entry name" value="AmpC-like"/>
</dbReference>
<dbReference type="RefSeq" id="WP_282704499.1">
    <property type="nucleotide sequence ID" value="NZ_JAAGKO020000009.1"/>
</dbReference>
<feature type="signal peptide" evidence="1">
    <location>
        <begin position="1"/>
        <end position="47"/>
    </location>
</feature>
<dbReference type="EMBL" id="JAAGKO020000009">
    <property type="protein sequence ID" value="MDI5962916.1"/>
    <property type="molecule type" value="Genomic_DNA"/>
</dbReference>